<dbReference type="Proteomes" id="UP001149719">
    <property type="component" value="Unassembled WGS sequence"/>
</dbReference>
<dbReference type="EMBL" id="JAPUBN010000018">
    <property type="protein sequence ID" value="MCZ2722566.1"/>
    <property type="molecule type" value="Genomic_DNA"/>
</dbReference>
<proteinExistence type="predicted"/>
<gene>
    <name evidence="1" type="ORF">O1D97_13345</name>
</gene>
<organism evidence="1 2">
    <name type="scientific">Marinomonas phaeophyticola</name>
    <dbReference type="NCBI Taxonomy" id="3004091"/>
    <lineage>
        <taxon>Bacteria</taxon>
        <taxon>Pseudomonadati</taxon>
        <taxon>Pseudomonadota</taxon>
        <taxon>Gammaproteobacteria</taxon>
        <taxon>Oceanospirillales</taxon>
        <taxon>Oceanospirillaceae</taxon>
        <taxon>Marinomonas</taxon>
    </lineage>
</organism>
<evidence type="ECO:0000313" key="2">
    <source>
        <dbReference type="Proteomes" id="UP001149719"/>
    </source>
</evidence>
<comment type="caution">
    <text evidence="1">The sequence shown here is derived from an EMBL/GenBank/DDBJ whole genome shotgun (WGS) entry which is preliminary data.</text>
</comment>
<reference evidence="1" key="1">
    <citation type="submission" date="2022-12" db="EMBL/GenBank/DDBJ databases">
        <title>Marinomonas 15G1-11 sp. nov, isolated from marine algae.</title>
        <authorList>
            <person name="Butt M."/>
            <person name="Choi D.G."/>
            <person name="Kim J.M."/>
            <person name="Lee J.K."/>
            <person name="Baek J.H."/>
            <person name="Jeon C.O."/>
        </authorList>
    </citation>
    <scope>NUCLEOTIDE SEQUENCE</scope>
    <source>
        <strain evidence="1">15G1-11</strain>
    </source>
</reference>
<accession>A0ABT4JWE0</accession>
<name>A0ABT4JWE0_9GAMM</name>
<dbReference type="RefSeq" id="WP_269126279.1">
    <property type="nucleotide sequence ID" value="NZ_JAPUBN010000018.1"/>
</dbReference>
<keyword evidence="2" id="KW-1185">Reference proteome</keyword>
<protein>
    <submittedName>
        <fullName evidence="1">Uncharacterized protein</fullName>
    </submittedName>
</protein>
<evidence type="ECO:0000313" key="1">
    <source>
        <dbReference type="EMBL" id="MCZ2722566.1"/>
    </source>
</evidence>
<sequence length="197" mass="22332">MSVSQSVTITKLEKIRTSWLPAVEFLFGKPVTEAEFIGFELNEHTQTPVTLFEDESKPFSYKIQMPQKSLTNEVLLLADVMHELCHGLYPLGYQGNNERKTTVLCEGAAIYGAVVALRQVFGDECVDEYLNVLQEKAFSYYDAFSYVAVLLADDPQAIKKLRERHPFLQDVTKPDFATADVKADVKIKDILLMTFRP</sequence>